<dbReference type="Proteomes" id="UP001374535">
    <property type="component" value="Chromosome 4"/>
</dbReference>
<feature type="region of interest" description="Disordered" evidence="1">
    <location>
        <begin position="114"/>
        <end position="147"/>
    </location>
</feature>
<proteinExistence type="predicted"/>
<organism evidence="2 3">
    <name type="scientific">Vigna mungo</name>
    <name type="common">Black gram</name>
    <name type="synonym">Phaseolus mungo</name>
    <dbReference type="NCBI Taxonomy" id="3915"/>
    <lineage>
        <taxon>Eukaryota</taxon>
        <taxon>Viridiplantae</taxon>
        <taxon>Streptophyta</taxon>
        <taxon>Embryophyta</taxon>
        <taxon>Tracheophyta</taxon>
        <taxon>Spermatophyta</taxon>
        <taxon>Magnoliopsida</taxon>
        <taxon>eudicotyledons</taxon>
        <taxon>Gunneridae</taxon>
        <taxon>Pentapetalae</taxon>
        <taxon>rosids</taxon>
        <taxon>fabids</taxon>
        <taxon>Fabales</taxon>
        <taxon>Fabaceae</taxon>
        <taxon>Papilionoideae</taxon>
        <taxon>50 kb inversion clade</taxon>
        <taxon>NPAAA clade</taxon>
        <taxon>indigoferoid/millettioid clade</taxon>
        <taxon>Phaseoleae</taxon>
        <taxon>Vigna</taxon>
    </lineage>
</organism>
<protein>
    <submittedName>
        <fullName evidence="2">Uncharacterized protein</fullName>
    </submittedName>
</protein>
<feature type="compositionally biased region" description="Basic residues" evidence="1">
    <location>
        <begin position="130"/>
        <end position="147"/>
    </location>
</feature>
<evidence type="ECO:0000313" key="2">
    <source>
        <dbReference type="EMBL" id="WVZ15346.1"/>
    </source>
</evidence>
<sequence length="147" mass="16429">MVITGQFKETFLHSTIATTLFCRIQGGRSGILHTIFSLQLNVKLCSLPQTLAIGIPTSPSGASHHTPRGQCSAHNTQTYGNIDPRCNRNLFLNQKHNNLNPVIALCHQKFQVRKEQKATGTNNSNEHHNINHGRSRSITRRNLKGIR</sequence>
<dbReference type="AlphaFoldDB" id="A0AAQ3S4B2"/>
<evidence type="ECO:0000256" key="1">
    <source>
        <dbReference type="SAM" id="MobiDB-lite"/>
    </source>
</evidence>
<evidence type="ECO:0000313" key="3">
    <source>
        <dbReference type="Proteomes" id="UP001374535"/>
    </source>
</evidence>
<keyword evidence="3" id="KW-1185">Reference proteome</keyword>
<dbReference type="EMBL" id="CP144697">
    <property type="protein sequence ID" value="WVZ15346.1"/>
    <property type="molecule type" value="Genomic_DNA"/>
</dbReference>
<reference evidence="2 3" key="1">
    <citation type="journal article" date="2023" name="Life. Sci Alliance">
        <title>Evolutionary insights into 3D genome organization and epigenetic landscape of Vigna mungo.</title>
        <authorList>
            <person name="Junaid A."/>
            <person name="Singh B."/>
            <person name="Bhatia S."/>
        </authorList>
    </citation>
    <scope>NUCLEOTIDE SEQUENCE [LARGE SCALE GENOMIC DNA]</scope>
    <source>
        <strain evidence="2">Urdbean</strain>
    </source>
</reference>
<accession>A0AAQ3S4B2</accession>
<gene>
    <name evidence="2" type="ORF">V8G54_012912</name>
</gene>
<name>A0AAQ3S4B2_VIGMU</name>